<feature type="region of interest" description="Disordered" evidence="1">
    <location>
        <begin position="20"/>
        <end position="45"/>
    </location>
</feature>
<sequence length="154" mass="17516">MNIIFRRFYQFRVQRRSGAARNRKGINSSRHLPSRGDVQRSPEQLERDIKRISDCPERKYLAHLKSVHHRELVWNSAKLGECASKRRVIATTLHMRVCIARPFASSCVSAPQDNRRLSVFFGAFPPFDSLPLRQSPRGGVAVTESGSESSFFSG</sequence>
<keyword evidence="3" id="KW-1185">Reference proteome</keyword>
<dbReference type="EMBL" id="LR899012">
    <property type="protein sequence ID" value="CAD7088433.1"/>
    <property type="molecule type" value="Genomic_DNA"/>
</dbReference>
<name>A0A7R8YWH8_HERIL</name>
<evidence type="ECO:0000256" key="1">
    <source>
        <dbReference type="SAM" id="MobiDB-lite"/>
    </source>
</evidence>
<reference evidence="2 3" key="1">
    <citation type="submission" date="2020-11" db="EMBL/GenBank/DDBJ databases">
        <authorList>
            <person name="Wallbank WR R."/>
            <person name="Pardo Diaz C."/>
            <person name="Kozak K."/>
            <person name="Martin S."/>
            <person name="Jiggins C."/>
            <person name="Moest M."/>
            <person name="Warren A I."/>
            <person name="Generalovic N T."/>
            <person name="Byers J.R.P. K."/>
            <person name="Montejo-Kovacevich G."/>
            <person name="Yen C E."/>
        </authorList>
    </citation>
    <scope>NUCLEOTIDE SEQUENCE [LARGE SCALE GENOMIC DNA]</scope>
</reference>
<organism evidence="2 3">
    <name type="scientific">Hermetia illucens</name>
    <name type="common">Black soldier fly</name>
    <dbReference type="NCBI Taxonomy" id="343691"/>
    <lineage>
        <taxon>Eukaryota</taxon>
        <taxon>Metazoa</taxon>
        <taxon>Ecdysozoa</taxon>
        <taxon>Arthropoda</taxon>
        <taxon>Hexapoda</taxon>
        <taxon>Insecta</taxon>
        <taxon>Pterygota</taxon>
        <taxon>Neoptera</taxon>
        <taxon>Endopterygota</taxon>
        <taxon>Diptera</taxon>
        <taxon>Brachycera</taxon>
        <taxon>Stratiomyomorpha</taxon>
        <taxon>Stratiomyidae</taxon>
        <taxon>Hermetiinae</taxon>
        <taxon>Hermetia</taxon>
    </lineage>
</organism>
<evidence type="ECO:0000313" key="3">
    <source>
        <dbReference type="Proteomes" id="UP000594454"/>
    </source>
</evidence>
<gene>
    <name evidence="2" type="ORF">HERILL_LOCUS11056</name>
</gene>
<proteinExistence type="predicted"/>
<protein>
    <submittedName>
        <fullName evidence="2">Uncharacterized protein</fullName>
    </submittedName>
</protein>
<accession>A0A7R8YWH8</accession>
<dbReference type="Proteomes" id="UP000594454">
    <property type="component" value="Chromosome 4"/>
</dbReference>
<feature type="region of interest" description="Disordered" evidence="1">
    <location>
        <begin position="135"/>
        <end position="154"/>
    </location>
</feature>
<feature type="compositionally biased region" description="Low complexity" evidence="1">
    <location>
        <begin position="144"/>
        <end position="154"/>
    </location>
</feature>
<dbReference type="AlphaFoldDB" id="A0A7R8YWH8"/>
<dbReference type="InParanoid" id="A0A7R8YWH8"/>
<evidence type="ECO:0000313" key="2">
    <source>
        <dbReference type="EMBL" id="CAD7088433.1"/>
    </source>
</evidence>